<reference evidence="2" key="1">
    <citation type="journal article" date="2023" name="G3 (Bethesda)">
        <title>Whole genome assemblies of Zophobas morio and Tenebrio molitor.</title>
        <authorList>
            <person name="Kaur S."/>
            <person name="Stinson S.A."/>
            <person name="diCenzo G.C."/>
        </authorList>
    </citation>
    <scope>NUCLEOTIDE SEQUENCE</scope>
    <source>
        <strain evidence="2">QUZm001</strain>
    </source>
</reference>
<feature type="chain" id="PRO_5041405651" description="Secreted protein" evidence="1">
    <location>
        <begin position="31"/>
        <end position="101"/>
    </location>
</feature>
<dbReference type="EMBL" id="JALNTZ010000001">
    <property type="protein sequence ID" value="KAJ3664774.1"/>
    <property type="molecule type" value="Genomic_DNA"/>
</dbReference>
<protein>
    <recommendedName>
        <fullName evidence="4">Secreted protein</fullName>
    </recommendedName>
</protein>
<evidence type="ECO:0000313" key="3">
    <source>
        <dbReference type="Proteomes" id="UP001168821"/>
    </source>
</evidence>
<dbReference type="Proteomes" id="UP001168821">
    <property type="component" value="Unassembled WGS sequence"/>
</dbReference>
<feature type="signal peptide" evidence="1">
    <location>
        <begin position="1"/>
        <end position="30"/>
    </location>
</feature>
<organism evidence="2 3">
    <name type="scientific">Zophobas morio</name>
    <dbReference type="NCBI Taxonomy" id="2755281"/>
    <lineage>
        <taxon>Eukaryota</taxon>
        <taxon>Metazoa</taxon>
        <taxon>Ecdysozoa</taxon>
        <taxon>Arthropoda</taxon>
        <taxon>Hexapoda</taxon>
        <taxon>Insecta</taxon>
        <taxon>Pterygota</taxon>
        <taxon>Neoptera</taxon>
        <taxon>Endopterygota</taxon>
        <taxon>Coleoptera</taxon>
        <taxon>Polyphaga</taxon>
        <taxon>Cucujiformia</taxon>
        <taxon>Tenebrionidae</taxon>
        <taxon>Zophobas</taxon>
    </lineage>
</organism>
<keyword evidence="1" id="KW-0732">Signal</keyword>
<comment type="caution">
    <text evidence="2">The sequence shown here is derived from an EMBL/GenBank/DDBJ whole genome shotgun (WGS) entry which is preliminary data.</text>
</comment>
<evidence type="ECO:0000256" key="1">
    <source>
        <dbReference type="SAM" id="SignalP"/>
    </source>
</evidence>
<evidence type="ECO:0000313" key="2">
    <source>
        <dbReference type="EMBL" id="KAJ3664774.1"/>
    </source>
</evidence>
<name>A0AA38J133_9CUCU</name>
<gene>
    <name evidence="2" type="ORF">Zmor_000317</name>
</gene>
<proteinExistence type="predicted"/>
<accession>A0AA38J133</accession>
<keyword evidence="3" id="KW-1185">Reference proteome</keyword>
<dbReference type="AlphaFoldDB" id="A0AA38J133"/>
<evidence type="ECO:0008006" key="4">
    <source>
        <dbReference type="Google" id="ProtNLM"/>
    </source>
</evidence>
<sequence length="101" mass="11684">MERGKNEGFSVFKLFVFVTVLVELKFDVNADFENSWTMYMEQPCCSGTGSHHVRHHRGALGKLCCWYFVSKISTITAECTCLVNYTKLIRPNNHQNRVSEF</sequence>